<feature type="non-terminal residue" evidence="1">
    <location>
        <position position="1"/>
    </location>
</feature>
<evidence type="ECO:0000313" key="2">
    <source>
        <dbReference type="Proteomes" id="UP000054279"/>
    </source>
</evidence>
<organism evidence="1 2">
    <name type="scientific">Sphaerobolus stellatus (strain SS14)</name>
    <dbReference type="NCBI Taxonomy" id="990650"/>
    <lineage>
        <taxon>Eukaryota</taxon>
        <taxon>Fungi</taxon>
        <taxon>Dikarya</taxon>
        <taxon>Basidiomycota</taxon>
        <taxon>Agaricomycotina</taxon>
        <taxon>Agaricomycetes</taxon>
        <taxon>Phallomycetidae</taxon>
        <taxon>Geastrales</taxon>
        <taxon>Sphaerobolaceae</taxon>
        <taxon>Sphaerobolus</taxon>
    </lineage>
</organism>
<evidence type="ECO:0000313" key="1">
    <source>
        <dbReference type="EMBL" id="KIJ42429.1"/>
    </source>
</evidence>
<dbReference type="Proteomes" id="UP000054279">
    <property type="component" value="Unassembled WGS sequence"/>
</dbReference>
<dbReference type="HOGENOM" id="CLU_2365415_0_0_1"/>
<sequence>TNPFDDPFSSASNMEQEWEVAREFMTPLAVCQTVIPEVKEGGQIRYQGQVLIRRRWYPVRRCWGITFMENQEAHEYNADSTDSNDLPFCFASSLCI</sequence>
<accession>A0A0C9V682</accession>
<keyword evidence="2" id="KW-1185">Reference proteome</keyword>
<dbReference type="EMBL" id="KN837130">
    <property type="protein sequence ID" value="KIJ42429.1"/>
    <property type="molecule type" value="Genomic_DNA"/>
</dbReference>
<proteinExistence type="predicted"/>
<reference evidence="1 2" key="1">
    <citation type="submission" date="2014-06" db="EMBL/GenBank/DDBJ databases">
        <title>Evolutionary Origins and Diversification of the Mycorrhizal Mutualists.</title>
        <authorList>
            <consortium name="DOE Joint Genome Institute"/>
            <consortium name="Mycorrhizal Genomics Consortium"/>
            <person name="Kohler A."/>
            <person name="Kuo A."/>
            <person name="Nagy L.G."/>
            <person name="Floudas D."/>
            <person name="Copeland A."/>
            <person name="Barry K.W."/>
            <person name="Cichocki N."/>
            <person name="Veneault-Fourrey C."/>
            <person name="LaButti K."/>
            <person name="Lindquist E.A."/>
            <person name="Lipzen A."/>
            <person name="Lundell T."/>
            <person name="Morin E."/>
            <person name="Murat C."/>
            <person name="Riley R."/>
            <person name="Ohm R."/>
            <person name="Sun H."/>
            <person name="Tunlid A."/>
            <person name="Henrissat B."/>
            <person name="Grigoriev I.V."/>
            <person name="Hibbett D.S."/>
            <person name="Martin F."/>
        </authorList>
    </citation>
    <scope>NUCLEOTIDE SEQUENCE [LARGE SCALE GENOMIC DNA]</scope>
    <source>
        <strain evidence="1 2">SS14</strain>
    </source>
</reference>
<protein>
    <submittedName>
        <fullName evidence="1">Uncharacterized protein</fullName>
    </submittedName>
</protein>
<name>A0A0C9V682_SPHS4</name>
<gene>
    <name evidence="1" type="ORF">M422DRAFT_31354</name>
</gene>
<dbReference type="AlphaFoldDB" id="A0A0C9V682"/>